<feature type="transmembrane region" description="Helical" evidence="4">
    <location>
        <begin position="160"/>
        <end position="178"/>
    </location>
</feature>
<name>A0A9D7SZL3_9BACT</name>
<feature type="transmembrane region" description="Helical" evidence="4">
    <location>
        <begin position="6"/>
        <end position="23"/>
    </location>
</feature>
<dbReference type="PRINTS" id="PR00032">
    <property type="entry name" value="HTHARAC"/>
</dbReference>
<dbReference type="SMART" id="SM00342">
    <property type="entry name" value="HTH_ARAC"/>
    <property type="match status" value="1"/>
</dbReference>
<dbReference type="GO" id="GO:0003700">
    <property type="term" value="F:DNA-binding transcription factor activity"/>
    <property type="evidence" value="ECO:0007669"/>
    <property type="project" value="InterPro"/>
</dbReference>
<evidence type="ECO:0000256" key="4">
    <source>
        <dbReference type="SAM" id="Phobius"/>
    </source>
</evidence>
<dbReference type="GO" id="GO:0043565">
    <property type="term" value="F:sequence-specific DNA binding"/>
    <property type="evidence" value="ECO:0007669"/>
    <property type="project" value="InterPro"/>
</dbReference>
<dbReference type="EMBL" id="JADKGY010000034">
    <property type="protein sequence ID" value="MBK9985231.1"/>
    <property type="molecule type" value="Genomic_DNA"/>
</dbReference>
<gene>
    <name evidence="6" type="ORF">IPP15_23265</name>
</gene>
<dbReference type="InterPro" id="IPR009057">
    <property type="entry name" value="Homeodomain-like_sf"/>
</dbReference>
<evidence type="ECO:0000259" key="5">
    <source>
        <dbReference type="PROSITE" id="PS01124"/>
    </source>
</evidence>
<dbReference type="Pfam" id="PF12833">
    <property type="entry name" value="HTH_18"/>
    <property type="match status" value="1"/>
</dbReference>
<organism evidence="6 7">
    <name type="scientific">Candidatus Opimibacter skivensis</name>
    <dbReference type="NCBI Taxonomy" id="2982028"/>
    <lineage>
        <taxon>Bacteria</taxon>
        <taxon>Pseudomonadati</taxon>
        <taxon>Bacteroidota</taxon>
        <taxon>Saprospiria</taxon>
        <taxon>Saprospirales</taxon>
        <taxon>Saprospiraceae</taxon>
        <taxon>Candidatus Opimibacter</taxon>
    </lineage>
</organism>
<feature type="domain" description="HTH araC/xylS-type" evidence="5">
    <location>
        <begin position="238"/>
        <end position="341"/>
    </location>
</feature>
<dbReference type="InterPro" id="IPR020449">
    <property type="entry name" value="Tscrpt_reg_AraC-type_HTH"/>
</dbReference>
<keyword evidence="1" id="KW-0805">Transcription regulation</keyword>
<keyword evidence="2" id="KW-0238">DNA-binding</keyword>
<keyword evidence="4" id="KW-0472">Membrane</keyword>
<protein>
    <submittedName>
        <fullName evidence="6">AraC family transcriptional regulator</fullName>
    </submittedName>
</protein>
<reference evidence="6 7" key="1">
    <citation type="submission" date="2020-10" db="EMBL/GenBank/DDBJ databases">
        <title>Connecting structure to function with the recovery of over 1000 high-quality activated sludge metagenome-assembled genomes encoding full-length rRNA genes using long-read sequencing.</title>
        <authorList>
            <person name="Singleton C.M."/>
            <person name="Petriglieri F."/>
            <person name="Kristensen J.M."/>
            <person name="Kirkegaard R.H."/>
            <person name="Michaelsen T.Y."/>
            <person name="Andersen M.H."/>
            <person name="Karst S.M."/>
            <person name="Dueholm M.S."/>
            <person name="Nielsen P.H."/>
            <person name="Albertsen M."/>
        </authorList>
    </citation>
    <scope>NUCLEOTIDE SEQUENCE [LARGE SCALE GENOMIC DNA]</scope>
    <source>
        <strain evidence="6">Ribe_18-Q3-R11-54_MAXAC.273</strain>
    </source>
</reference>
<evidence type="ECO:0000256" key="2">
    <source>
        <dbReference type="ARBA" id="ARBA00023125"/>
    </source>
</evidence>
<keyword evidence="3" id="KW-0804">Transcription</keyword>
<feature type="transmembrane region" description="Helical" evidence="4">
    <location>
        <begin position="30"/>
        <end position="52"/>
    </location>
</feature>
<feature type="transmembrane region" description="Helical" evidence="4">
    <location>
        <begin position="108"/>
        <end position="132"/>
    </location>
</feature>
<dbReference type="PANTHER" id="PTHR43280:SF29">
    <property type="entry name" value="ARAC-FAMILY TRANSCRIPTIONAL REGULATOR"/>
    <property type="match status" value="1"/>
</dbReference>
<accession>A0A9D7SZL3</accession>
<feature type="transmembrane region" description="Helical" evidence="4">
    <location>
        <begin position="67"/>
        <end position="87"/>
    </location>
</feature>
<evidence type="ECO:0000256" key="1">
    <source>
        <dbReference type="ARBA" id="ARBA00023015"/>
    </source>
</evidence>
<sequence length="341" mass="39512">MASRLLQVMVGLMIMTNFSYVVVRTDLRNYVPFLFGTSFGLIFLFGPLIYFYARAVIDPSFQWQKKYGLHFIPYGLQLLINIPLLIMEKRYWLEFINSFLSGTAVIRSIEIFIFAVQDIHLLIYLVLTYMLIRSVNNRQGNGNVQYLIPVSLRLNWLKNLLYSFALFLITVFGLYIFILIRGTYHPVTNYVYTLITSGIIYFIAYRMVLSPEILSPDFAQKYKAYMPFSGEEGDVYMQKIKSLMLDAKLYTDPELKLSALAEQIGLPSHQASKLINEKFGKSFNELINEYRVEEFIRRVNHDDFKAYSIYGIALEVGFNSKSSFNTAFKKITGKTPSSFKT</sequence>
<keyword evidence="4" id="KW-0812">Transmembrane</keyword>
<dbReference type="AlphaFoldDB" id="A0A9D7SZL3"/>
<evidence type="ECO:0000313" key="6">
    <source>
        <dbReference type="EMBL" id="MBK9985231.1"/>
    </source>
</evidence>
<dbReference type="PROSITE" id="PS01124">
    <property type="entry name" value="HTH_ARAC_FAMILY_2"/>
    <property type="match status" value="1"/>
</dbReference>
<evidence type="ECO:0000256" key="3">
    <source>
        <dbReference type="ARBA" id="ARBA00023163"/>
    </source>
</evidence>
<keyword evidence="4" id="KW-1133">Transmembrane helix</keyword>
<comment type="caution">
    <text evidence="6">The sequence shown here is derived from an EMBL/GenBank/DDBJ whole genome shotgun (WGS) entry which is preliminary data.</text>
</comment>
<dbReference type="Proteomes" id="UP000808337">
    <property type="component" value="Unassembled WGS sequence"/>
</dbReference>
<dbReference type="PANTHER" id="PTHR43280">
    <property type="entry name" value="ARAC-FAMILY TRANSCRIPTIONAL REGULATOR"/>
    <property type="match status" value="1"/>
</dbReference>
<evidence type="ECO:0000313" key="7">
    <source>
        <dbReference type="Proteomes" id="UP000808337"/>
    </source>
</evidence>
<dbReference type="InterPro" id="IPR018060">
    <property type="entry name" value="HTH_AraC"/>
</dbReference>
<dbReference type="SUPFAM" id="SSF46689">
    <property type="entry name" value="Homeodomain-like"/>
    <property type="match status" value="1"/>
</dbReference>
<dbReference type="Gene3D" id="1.10.10.60">
    <property type="entry name" value="Homeodomain-like"/>
    <property type="match status" value="2"/>
</dbReference>
<proteinExistence type="predicted"/>
<feature type="transmembrane region" description="Helical" evidence="4">
    <location>
        <begin position="190"/>
        <end position="208"/>
    </location>
</feature>